<protein>
    <submittedName>
        <fullName evidence="2">CHAP domain-containing protein</fullName>
    </submittedName>
</protein>
<reference evidence="2 3" key="1">
    <citation type="submission" date="2021-01" db="EMBL/GenBank/DDBJ databases">
        <title>C459-1 draft genome sequence.</title>
        <authorList>
            <person name="Zhang X.-F."/>
        </authorList>
    </citation>
    <scope>NUCLEOTIDE SEQUENCE [LARGE SCALE GENOMIC DNA]</scope>
    <source>
        <strain evidence="3">C459-1</strain>
    </source>
</reference>
<dbReference type="Gene3D" id="3.90.1720.10">
    <property type="entry name" value="endopeptidase domain like (from Nostoc punctiforme)"/>
    <property type="match status" value="1"/>
</dbReference>
<accession>A0ABS1QXR3</accession>
<evidence type="ECO:0000313" key="2">
    <source>
        <dbReference type="EMBL" id="MBL1407221.1"/>
    </source>
</evidence>
<organism evidence="2 3">
    <name type="scientific">Sphingobacterium faecale</name>
    <dbReference type="NCBI Taxonomy" id="2803775"/>
    <lineage>
        <taxon>Bacteria</taxon>
        <taxon>Pseudomonadati</taxon>
        <taxon>Bacteroidota</taxon>
        <taxon>Sphingobacteriia</taxon>
        <taxon>Sphingobacteriales</taxon>
        <taxon>Sphingobacteriaceae</taxon>
        <taxon>Sphingobacterium</taxon>
    </lineage>
</organism>
<dbReference type="InterPro" id="IPR038765">
    <property type="entry name" value="Papain-like_cys_pep_sf"/>
</dbReference>
<evidence type="ECO:0000313" key="3">
    <source>
        <dbReference type="Proteomes" id="UP000625283"/>
    </source>
</evidence>
<comment type="caution">
    <text evidence="2">The sequence shown here is derived from an EMBL/GenBank/DDBJ whole genome shotgun (WGS) entry which is preliminary data.</text>
</comment>
<dbReference type="EMBL" id="JAERTY010000001">
    <property type="protein sequence ID" value="MBL1407221.1"/>
    <property type="molecule type" value="Genomic_DNA"/>
</dbReference>
<name>A0ABS1QXR3_9SPHI</name>
<proteinExistence type="predicted"/>
<sequence length="321" mass="35720">MDTKNKHVSITQGLAAKLPAQAAGGSYFFSAKKYAKNSSLKPRSALRSKTFDTEEVHPSAIVKNFLGDKGSECKGLAYYTTSLQLGLISPLKQFPIKDDLLAYGVKGRKAIIYKNSHFAVHKDLPSVSSQARFQSKGRKKGVGTLETALIALRSRDEHRLNSLDLCGTFYQGKVPRWSADEDNKRYLILTIATAELGVKESTGNNDGSRVEEYLRYTNLGKGYEWCASFLSWCYGEAGISQPRNAWSPALFPKAKQIDKTKAQPADIFGIYGARAKRINHVGLVKKLEGNYIISIEGNSNNRVESRRRHLRTVHSIANWID</sequence>
<dbReference type="SUPFAM" id="SSF54001">
    <property type="entry name" value="Cysteine proteinases"/>
    <property type="match status" value="1"/>
</dbReference>
<feature type="domain" description="Peptidase C51" evidence="1">
    <location>
        <begin position="220"/>
        <end position="298"/>
    </location>
</feature>
<dbReference type="Pfam" id="PF05257">
    <property type="entry name" value="CHAP"/>
    <property type="match status" value="1"/>
</dbReference>
<gene>
    <name evidence="2" type="ORF">JKG61_00505</name>
</gene>
<keyword evidence="3" id="KW-1185">Reference proteome</keyword>
<dbReference type="InterPro" id="IPR007921">
    <property type="entry name" value="CHAP_dom"/>
</dbReference>
<dbReference type="Proteomes" id="UP000625283">
    <property type="component" value="Unassembled WGS sequence"/>
</dbReference>
<evidence type="ECO:0000259" key="1">
    <source>
        <dbReference type="Pfam" id="PF05257"/>
    </source>
</evidence>